<protein>
    <submittedName>
        <fullName evidence="1">Uncharacterized protein</fullName>
    </submittedName>
</protein>
<comment type="caution">
    <text evidence="1">The sequence shown here is derived from an EMBL/GenBank/DDBJ whole genome shotgun (WGS) entry which is preliminary data.</text>
</comment>
<evidence type="ECO:0000313" key="1">
    <source>
        <dbReference type="EMBL" id="KAK8200729.1"/>
    </source>
</evidence>
<reference evidence="1" key="1">
    <citation type="submission" date="2024-02" db="EMBL/GenBank/DDBJ databases">
        <title>Metagenome Assembled Genome of Zalaria obscura JY119.</title>
        <authorList>
            <person name="Vighnesh L."/>
            <person name="Jagadeeshwari U."/>
            <person name="Venkata Ramana C."/>
            <person name="Sasikala C."/>
        </authorList>
    </citation>
    <scope>NUCLEOTIDE SEQUENCE</scope>
    <source>
        <strain evidence="1">JY119</strain>
    </source>
</reference>
<organism evidence="1 2">
    <name type="scientific">Zalaria obscura</name>
    <dbReference type="NCBI Taxonomy" id="2024903"/>
    <lineage>
        <taxon>Eukaryota</taxon>
        <taxon>Fungi</taxon>
        <taxon>Dikarya</taxon>
        <taxon>Ascomycota</taxon>
        <taxon>Pezizomycotina</taxon>
        <taxon>Dothideomycetes</taxon>
        <taxon>Dothideomycetidae</taxon>
        <taxon>Dothideales</taxon>
        <taxon>Zalariaceae</taxon>
        <taxon>Zalaria</taxon>
    </lineage>
</organism>
<accession>A0ACC3S8M6</accession>
<sequence>MRAPFVWSVHWGTGFSETSLQEDHSSTVKGTKPEGGDKCDKCSASGRDCIQGLSWNFRQVTSVSSRKDKAQSRHGDFHFDETQQWVDLPSTSKSYRADTGRLTDRFDAPVRFIAPNTDLETLTDLEDVEDTQEAPEAEESQLVTAGLGSPDETSTLVECRPDGADLTPQAPDSQITAHTTIIPEYNADSLNDCQDLVGGDVAALQELLDAHQRQHVTLHDDNISLAFSDSPNYGHDYWTRSGQFPFTPASSPLWHMSNAYEARLFHHYIVHLSPWIDICDKRSHFGTEVPKRASQFPFLRNAILAFSSRHLAIKAGSADTESGRYVSKCLRVMITALNDPMGHWDENLLAAMIILRLHEELSGEVEAWYTSKPWDFSPLWGSHSPDTNDPWPQLYMSHPAHVVGYQYYHLSKATLAMYDPSLTERGFGSFRSQRAIEATVRKHLRAIVGLAVYNETVENAHFQASHALFAFGSYLVDPAQQNEAVKVLKDVKRRLGWNTDYVVQELLEQWQRGCE</sequence>
<keyword evidence="2" id="KW-1185">Reference proteome</keyword>
<name>A0ACC3S8M6_9PEZI</name>
<dbReference type="Proteomes" id="UP001320706">
    <property type="component" value="Unassembled WGS sequence"/>
</dbReference>
<dbReference type="EMBL" id="JAMKPW020000038">
    <property type="protein sequence ID" value="KAK8200729.1"/>
    <property type="molecule type" value="Genomic_DNA"/>
</dbReference>
<proteinExistence type="predicted"/>
<evidence type="ECO:0000313" key="2">
    <source>
        <dbReference type="Proteomes" id="UP001320706"/>
    </source>
</evidence>
<gene>
    <name evidence="1" type="ORF">M8818_006044</name>
</gene>